<dbReference type="GO" id="GO:0005634">
    <property type="term" value="C:nucleus"/>
    <property type="evidence" value="ECO:0007669"/>
    <property type="project" value="TreeGrafter"/>
</dbReference>
<comment type="caution">
    <text evidence="3">The sequence shown here is derived from an EMBL/GenBank/DDBJ whole genome shotgun (WGS) entry which is preliminary data.</text>
</comment>
<dbReference type="PANTHER" id="PTHR19424:SF0">
    <property type="entry name" value="HEAT SHOCK FACTOR BINDING PROTEIN 1"/>
    <property type="match status" value="1"/>
</dbReference>
<keyword evidence="4" id="KW-1185">Reference proteome</keyword>
<evidence type="ECO:0000313" key="3">
    <source>
        <dbReference type="EMBL" id="KAG6498453.1"/>
    </source>
</evidence>
<accession>A0A8J5G037</accession>
<evidence type="ECO:0000256" key="1">
    <source>
        <dbReference type="ARBA" id="ARBA00006349"/>
    </source>
</evidence>
<dbReference type="GO" id="GO:0070370">
    <property type="term" value="P:cellular heat acclimation"/>
    <property type="evidence" value="ECO:0007669"/>
    <property type="project" value="TreeGrafter"/>
</dbReference>
<proteinExistence type="inferred from homology"/>
<dbReference type="InterPro" id="IPR009643">
    <property type="entry name" value="HS1-bd"/>
</dbReference>
<dbReference type="GO" id="GO:0003714">
    <property type="term" value="F:transcription corepressor activity"/>
    <property type="evidence" value="ECO:0007669"/>
    <property type="project" value="InterPro"/>
</dbReference>
<evidence type="ECO:0000256" key="2">
    <source>
        <dbReference type="SAM" id="MobiDB-lite"/>
    </source>
</evidence>
<feature type="region of interest" description="Disordered" evidence="2">
    <location>
        <begin position="241"/>
        <end position="265"/>
    </location>
</feature>
<dbReference type="PANTHER" id="PTHR19424">
    <property type="entry name" value="HEAT SHOCK FACTOR BINDING PROTEIN 1"/>
    <property type="match status" value="1"/>
</dbReference>
<sequence length="439" mass="47746">MPPSVSMAEFAGPTRRSGVHRVVHRGVSASFSGTTRNDSVRSQRRRQLAMGQMDVPDHPLFQNRPAFSAYVALDVLHFAPVAEAAGLVPVAFPLGPTMASSRNTMCSAVLRRSSSTPTPPWHPGTIPSSFLSFLTTQCWAELFFLGRTLEALPAIEEILAKGVEHEDKPLALERVEGRWRQRPLEVVTARGGDGLVRALRERGRSPTQVLAEVLKREVTHEPSWQWLVEVVAKIDKQRGRQRVPTGGGLVVGGRERERESEREGTHAVGEIVSDVLHVNADSFSPSPHPSPLMNVTASGIPSPCAVSLLPHTCKTPETISPTTRVAPSLSLSYDQATASGARKSQKREGFGMAGSNTGGGVKVQNLLVQMQNRFQAMSEGILLKNILNFVPLFDFNTLDEMGSKIDELEQSINDLKAEIGVEDAAKPKPQEDKLSHDAA</sequence>
<dbReference type="EMBL" id="JACMSC010000012">
    <property type="protein sequence ID" value="KAG6498453.1"/>
    <property type="molecule type" value="Genomic_DNA"/>
</dbReference>
<protein>
    <submittedName>
        <fullName evidence="3">Uncharacterized protein</fullName>
    </submittedName>
</protein>
<feature type="compositionally biased region" description="Basic and acidic residues" evidence="2">
    <location>
        <begin position="253"/>
        <end position="265"/>
    </location>
</feature>
<feature type="region of interest" description="Disordered" evidence="2">
    <location>
        <begin position="419"/>
        <end position="439"/>
    </location>
</feature>
<dbReference type="AlphaFoldDB" id="A0A8J5G037"/>
<organism evidence="3 4">
    <name type="scientific">Zingiber officinale</name>
    <name type="common">Ginger</name>
    <name type="synonym">Amomum zingiber</name>
    <dbReference type="NCBI Taxonomy" id="94328"/>
    <lineage>
        <taxon>Eukaryota</taxon>
        <taxon>Viridiplantae</taxon>
        <taxon>Streptophyta</taxon>
        <taxon>Embryophyta</taxon>
        <taxon>Tracheophyta</taxon>
        <taxon>Spermatophyta</taxon>
        <taxon>Magnoliopsida</taxon>
        <taxon>Liliopsida</taxon>
        <taxon>Zingiberales</taxon>
        <taxon>Zingiberaceae</taxon>
        <taxon>Zingiber</taxon>
    </lineage>
</organism>
<dbReference type="Gene3D" id="1.20.5.430">
    <property type="match status" value="1"/>
</dbReference>
<evidence type="ECO:0000313" key="4">
    <source>
        <dbReference type="Proteomes" id="UP000734854"/>
    </source>
</evidence>
<dbReference type="GO" id="GO:0005829">
    <property type="term" value="C:cytosol"/>
    <property type="evidence" value="ECO:0007669"/>
    <property type="project" value="TreeGrafter"/>
</dbReference>
<comment type="similarity">
    <text evidence="1">Belongs to the HSBP1 family.</text>
</comment>
<feature type="region of interest" description="Disordered" evidence="2">
    <location>
        <begin position="26"/>
        <end position="47"/>
    </location>
</feature>
<gene>
    <name evidence="3" type="ORF">ZIOFF_046367</name>
</gene>
<dbReference type="Proteomes" id="UP000734854">
    <property type="component" value="Unassembled WGS sequence"/>
</dbReference>
<reference evidence="3 4" key="1">
    <citation type="submission" date="2020-08" db="EMBL/GenBank/DDBJ databases">
        <title>Plant Genome Project.</title>
        <authorList>
            <person name="Zhang R.-G."/>
        </authorList>
    </citation>
    <scope>NUCLEOTIDE SEQUENCE [LARGE SCALE GENOMIC DNA]</scope>
    <source>
        <tissue evidence="3">Rhizome</tissue>
    </source>
</reference>
<name>A0A8J5G037_ZINOF</name>